<protein>
    <recommendedName>
        <fullName evidence="6">Protein DETOXIFICATION</fullName>
    </recommendedName>
    <alternativeName>
        <fullName evidence="6">Multidrug and toxic compound extrusion protein</fullName>
    </alternativeName>
</protein>
<gene>
    <name evidence="7" type="ORF">HYC85_011733</name>
</gene>
<dbReference type="AlphaFoldDB" id="A0A7J7H9X1"/>
<proteinExistence type="inferred from homology"/>
<sequence length="503" mass="54896">MYPNNKGGSDDHDRPLLVKYSSDGRGGGGGGVEERWWKKVLDLEEAKHQVLFSLPMIITNVSYYFIPLVGVMFSGHLGDLELAASNLANSWAFVTGYAFLMGLSGALETLCGQGYGAKLYSMLGLHLQASCIISVFFSIFISIFWFYSEPILILLHQDPQVSHAAALYIRFLVPGLFAFGLLHNTLRFLQTQSVVVPLVVCSVLPLISHISIAYVFVHWTPLGFKGAALSVSISLWIAALMLGVYVLCAKRFESTWHGFSIESFRHVFVNLKLALPSAAMLCLEDWAFELLVLLAGLMPNAEITTSLIAMCVNTEAIAFMITYGLSAAVRVFESTKTFCNSTRVSNELGAGNPDRAKKAMGVTLKLSILLALTVVLALSFGHNIWAGFFSDGPTITKEFASLTPFLVVSIMFDSFQGVLSGVARGCGWQQAAVYVNLATFYLIGMPAAILLGFKFKLYAQGLWVGLTCGLACQGATLLVLTKLSKWTILEQSENNSEEKHVLV</sequence>
<accession>A0A7J7H9X1</accession>
<dbReference type="Pfam" id="PF01554">
    <property type="entry name" value="MatE"/>
    <property type="match status" value="2"/>
</dbReference>
<name>A0A7J7H9X1_CAMSI</name>
<evidence type="ECO:0000256" key="5">
    <source>
        <dbReference type="ARBA" id="ARBA00023136"/>
    </source>
</evidence>
<reference evidence="7 8" key="2">
    <citation type="submission" date="2020-07" db="EMBL/GenBank/DDBJ databases">
        <title>Genome assembly of wild tea tree DASZ reveals pedigree and selection history of tea varieties.</title>
        <authorList>
            <person name="Zhang W."/>
        </authorList>
    </citation>
    <scope>NUCLEOTIDE SEQUENCE [LARGE SCALE GENOMIC DNA]</scope>
    <source>
        <strain evidence="8">cv. G240</strain>
        <tissue evidence="7">Leaf</tissue>
    </source>
</reference>
<dbReference type="InterPro" id="IPR045069">
    <property type="entry name" value="MATE_euk"/>
</dbReference>
<evidence type="ECO:0000256" key="6">
    <source>
        <dbReference type="RuleBase" id="RU004914"/>
    </source>
</evidence>
<dbReference type="GO" id="GO:0016020">
    <property type="term" value="C:membrane"/>
    <property type="evidence" value="ECO:0007669"/>
    <property type="project" value="UniProtKB-SubCell"/>
</dbReference>
<dbReference type="NCBIfam" id="TIGR00797">
    <property type="entry name" value="matE"/>
    <property type="match status" value="1"/>
</dbReference>
<dbReference type="EMBL" id="JACBKZ010000005">
    <property type="protein sequence ID" value="KAF5949740.1"/>
    <property type="molecule type" value="Genomic_DNA"/>
</dbReference>
<evidence type="ECO:0000256" key="4">
    <source>
        <dbReference type="ARBA" id="ARBA00022989"/>
    </source>
</evidence>
<feature type="transmembrane region" description="Helical" evidence="6">
    <location>
        <begin position="431"/>
        <end position="451"/>
    </location>
</feature>
<keyword evidence="5 6" id="KW-0472">Membrane</keyword>
<comment type="similarity">
    <text evidence="2 6">Belongs to the multi antimicrobial extrusion (MATE) (TC 2.A.66.1) family.</text>
</comment>
<feature type="transmembrane region" description="Helical" evidence="6">
    <location>
        <begin position="399"/>
        <end position="419"/>
    </location>
</feature>
<feature type="transmembrane region" description="Helical" evidence="6">
    <location>
        <begin position="91"/>
        <end position="111"/>
    </location>
</feature>
<feature type="transmembrane region" description="Helical" evidence="6">
    <location>
        <begin position="457"/>
        <end position="480"/>
    </location>
</feature>
<dbReference type="InterPro" id="IPR002528">
    <property type="entry name" value="MATE_fam"/>
</dbReference>
<organism evidence="7 8">
    <name type="scientific">Camellia sinensis</name>
    <name type="common">Tea plant</name>
    <name type="synonym">Thea sinensis</name>
    <dbReference type="NCBI Taxonomy" id="4442"/>
    <lineage>
        <taxon>Eukaryota</taxon>
        <taxon>Viridiplantae</taxon>
        <taxon>Streptophyta</taxon>
        <taxon>Embryophyta</taxon>
        <taxon>Tracheophyta</taxon>
        <taxon>Spermatophyta</taxon>
        <taxon>Magnoliopsida</taxon>
        <taxon>eudicotyledons</taxon>
        <taxon>Gunneridae</taxon>
        <taxon>Pentapetalae</taxon>
        <taxon>asterids</taxon>
        <taxon>Ericales</taxon>
        <taxon>Theaceae</taxon>
        <taxon>Camellia</taxon>
    </lineage>
</organism>
<keyword evidence="8" id="KW-1185">Reference proteome</keyword>
<feature type="transmembrane region" description="Helical" evidence="6">
    <location>
        <begin position="228"/>
        <end position="248"/>
    </location>
</feature>
<feature type="transmembrane region" description="Helical" evidence="6">
    <location>
        <begin position="50"/>
        <end position="71"/>
    </location>
</feature>
<evidence type="ECO:0000313" key="8">
    <source>
        <dbReference type="Proteomes" id="UP000593564"/>
    </source>
</evidence>
<feature type="transmembrane region" description="Helical" evidence="6">
    <location>
        <begin position="194"/>
        <end position="216"/>
    </location>
</feature>
<feature type="transmembrane region" description="Helical" evidence="6">
    <location>
        <begin position="366"/>
        <end position="387"/>
    </location>
</feature>
<evidence type="ECO:0000256" key="1">
    <source>
        <dbReference type="ARBA" id="ARBA00004141"/>
    </source>
</evidence>
<dbReference type="Proteomes" id="UP000593564">
    <property type="component" value="Unassembled WGS sequence"/>
</dbReference>
<dbReference type="CDD" id="cd13132">
    <property type="entry name" value="MATE_eukaryotic"/>
    <property type="match status" value="1"/>
</dbReference>
<dbReference type="GO" id="GO:0015297">
    <property type="term" value="F:antiporter activity"/>
    <property type="evidence" value="ECO:0007669"/>
    <property type="project" value="InterPro"/>
</dbReference>
<dbReference type="GO" id="GO:0042910">
    <property type="term" value="F:xenobiotic transmembrane transporter activity"/>
    <property type="evidence" value="ECO:0007669"/>
    <property type="project" value="InterPro"/>
</dbReference>
<reference evidence="8" key="1">
    <citation type="journal article" date="2020" name="Nat. Commun.">
        <title>Genome assembly of wild tea tree DASZ reveals pedigree and selection history of tea varieties.</title>
        <authorList>
            <person name="Zhang W."/>
            <person name="Zhang Y."/>
            <person name="Qiu H."/>
            <person name="Guo Y."/>
            <person name="Wan H."/>
            <person name="Zhang X."/>
            <person name="Scossa F."/>
            <person name="Alseekh S."/>
            <person name="Zhang Q."/>
            <person name="Wang P."/>
            <person name="Xu L."/>
            <person name="Schmidt M.H."/>
            <person name="Jia X."/>
            <person name="Li D."/>
            <person name="Zhu A."/>
            <person name="Guo F."/>
            <person name="Chen W."/>
            <person name="Ni D."/>
            <person name="Usadel B."/>
            <person name="Fernie A.R."/>
            <person name="Wen W."/>
        </authorList>
    </citation>
    <scope>NUCLEOTIDE SEQUENCE [LARGE SCALE GENOMIC DNA]</scope>
    <source>
        <strain evidence="8">cv. G240</strain>
    </source>
</reference>
<dbReference type="GO" id="GO:1990961">
    <property type="term" value="P:xenobiotic detoxification by transmembrane export across the plasma membrane"/>
    <property type="evidence" value="ECO:0007669"/>
    <property type="project" value="InterPro"/>
</dbReference>
<comment type="caution">
    <text evidence="7">The sequence shown here is derived from an EMBL/GenBank/DDBJ whole genome shotgun (WGS) entry which is preliminary data.</text>
</comment>
<dbReference type="PANTHER" id="PTHR11206">
    <property type="entry name" value="MULTIDRUG RESISTANCE PROTEIN"/>
    <property type="match status" value="1"/>
</dbReference>
<evidence type="ECO:0000313" key="7">
    <source>
        <dbReference type="EMBL" id="KAF5949740.1"/>
    </source>
</evidence>
<evidence type="ECO:0000256" key="3">
    <source>
        <dbReference type="ARBA" id="ARBA00022692"/>
    </source>
</evidence>
<keyword evidence="4 6" id="KW-1133">Transmembrane helix</keyword>
<evidence type="ECO:0000256" key="2">
    <source>
        <dbReference type="ARBA" id="ARBA00010199"/>
    </source>
</evidence>
<feature type="transmembrane region" description="Helical" evidence="6">
    <location>
        <begin position="123"/>
        <end position="145"/>
    </location>
</feature>
<keyword evidence="3 6" id="KW-0812">Transmembrane</keyword>
<feature type="transmembrane region" description="Helical" evidence="6">
    <location>
        <begin position="165"/>
        <end position="182"/>
    </location>
</feature>
<comment type="subcellular location">
    <subcellularLocation>
        <location evidence="1">Membrane</location>
        <topology evidence="1">Multi-pass membrane protein</topology>
    </subcellularLocation>
</comment>